<dbReference type="HOGENOM" id="CLU_597358_0_0_1"/>
<dbReference type="Pfam" id="PF20414">
    <property type="entry name" value="DUF6698"/>
    <property type="match status" value="1"/>
</dbReference>
<comment type="caution">
    <text evidence="2">The sequence shown here is derived from an EMBL/GenBank/DDBJ whole genome shotgun (WGS) entry which is preliminary data.</text>
</comment>
<feature type="compositionally biased region" description="Basic and acidic residues" evidence="1">
    <location>
        <begin position="442"/>
        <end position="460"/>
    </location>
</feature>
<evidence type="ECO:0000313" key="2">
    <source>
        <dbReference type="EMBL" id="CDO77604.1"/>
    </source>
</evidence>
<keyword evidence="3" id="KW-1185">Reference proteome</keyword>
<dbReference type="STRING" id="5643.A0A060SZA5"/>
<feature type="region of interest" description="Disordered" evidence="1">
    <location>
        <begin position="1"/>
        <end position="92"/>
    </location>
</feature>
<organism evidence="2 3">
    <name type="scientific">Pycnoporus cinnabarinus</name>
    <name type="common">Cinnabar-red polypore</name>
    <name type="synonym">Trametes cinnabarina</name>
    <dbReference type="NCBI Taxonomy" id="5643"/>
    <lineage>
        <taxon>Eukaryota</taxon>
        <taxon>Fungi</taxon>
        <taxon>Dikarya</taxon>
        <taxon>Basidiomycota</taxon>
        <taxon>Agaricomycotina</taxon>
        <taxon>Agaricomycetes</taxon>
        <taxon>Polyporales</taxon>
        <taxon>Polyporaceae</taxon>
        <taxon>Trametes</taxon>
    </lineage>
</organism>
<dbReference type="AlphaFoldDB" id="A0A060SZA5"/>
<feature type="compositionally biased region" description="Pro residues" evidence="1">
    <location>
        <begin position="32"/>
        <end position="47"/>
    </location>
</feature>
<dbReference type="InterPro" id="IPR046521">
    <property type="entry name" value="DUF6698"/>
</dbReference>
<evidence type="ECO:0000313" key="3">
    <source>
        <dbReference type="Proteomes" id="UP000029665"/>
    </source>
</evidence>
<dbReference type="EMBL" id="CCBP010000459">
    <property type="protein sequence ID" value="CDO77604.1"/>
    <property type="molecule type" value="Genomic_DNA"/>
</dbReference>
<gene>
    <name evidence="2" type="ORF">BN946_scf184936.g29</name>
</gene>
<sequence>MPSNSFPGLTRVKGQKRIYTAAFDESSSPSPSTSPPPILRPQPPPSKPNSSKGAQEKDKKDKKKKEKRAKAKHLLEKSSSSPEPSKDAHIPAMPKHNQYVICTYKALDPRAKLITHLGASYEHLYQAAWMLPRYVGAFIDYDTVLTKGLPRDGTYRHDDPECTHLIYNECWEVRCCFSLIKLHFPGIQDHVHYLREDTDLVAQLAKFITESARKTRSDDAGHIREHIFEIAGWKDNLLKTKTERGFKHVVTGCLLCPIDQLAEFDRDPLIFCRGLQDRHDDCAWVTADDWPMFLYDMSEYNPNDVRAGLFKSQLMLKCYKLIFTGPASVPIIGKAAGGKLKGKPPVIKNMEDAAESINVHTITYIACLVRHALNAQAEWAVEDLDFNSGDFVRSILTLALRNINWQEDISEWYRHRVLYKSCKREQPTNWKTMYSKMLDQTSGDREYTHEPAEGVSKAEDEQGANEELEYNHLMKKTKMLRGRRTWNNR</sequence>
<dbReference type="OrthoDB" id="2803957at2759"/>
<dbReference type="OMA" id="DREYTHE"/>
<dbReference type="Proteomes" id="UP000029665">
    <property type="component" value="Unassembled WGS sequence"/>
</dbReference>
<feature type="region of interest" description="Disordered" evidence="1">
    <location>
        <begin position="441"/>
        <end position="463"/>
    </location>
</feature>
<evidence type="ECO:0000256" key="1">
    <source>
        <dbReference type="SAM" id="MobiDB-lite"/>
    </source>
</evidence>
<protein>
    <submittedName>
        <fullName evidence="2">Uncharacterized protein</fullName>
    </submittedName>
</protein>
<feature type="compositionally biased region" description="Basic residues" evidence="1">
    <location>
        <begin position="60"/>
        <end position="72"/>
    </location>
</feature>
<name>A0A060SZA5_PYCCI</name>
<accession>A0A060SZA5</accession>
<reference evidence="2" key="1">
    <citation type="submission" date="2014-01" db="EMBL/GenBank/DDBJ databases">
        <title>The genome of the white-rot fungus Pycnoporus cinnabarinus: a basidiomycete model with a versatile arsenal for lignocellulosic biomass breakdown.</title>
        <authorList>
            <person name="Levasseur A."/>
            <person name="Lomascolo A."/>
            <person name="Ruiz-Duenas F.J."/>
            <person name="Uzan E."/>
            <person name="Piumi F."/>
            <person name="Kues U."/>
            <person name="Ram A.F.J."/>
            <person name="Murat C."/>
            <person name="Haon M."/>
            <person name="Benoit I."/>
            <person name="Arfi Y."/>
            <person name="Chevret D."/>
            <person name="Drula E."/>
            <person name="Kwon M.J."/>
            <person name="Gouret P."/>
            <person name="Lesage-Meessen L."/>
            <person name="Lombard V."/>
            <person name="Mariette J."/>
            <person name="Noirot C."/>
            <person name="Park J."/>
            <person name="Patyshakuliyeva A."/>
            <person name="Wieneger R.A.B."/>
            <person name="Wosten H.A.B."/>
            <person name="Martin F."/>
            <person name="Coutinho P.M."/>
            <person name="de Vries R."/>
            <person name="Martinez A.T."/>
            <person name="Klopp C."/>
            <person name="Pontarotti P."/>
            <person name="Henrissat B."/>
            <person name="Record E."/>
        </authorList>
    </citation>
    <scope>NUCLEOTIDE SEQUENCE [LARGE SCALE GENOMIC DNA]</scope>
    <source>
        <strain evidence="2">BRFM137</strain>
    </source>
</reference>
<proteinExistence type="predicted"/>